<dbReference type="RefSeq" id="XP_007405572.1">
    <property type="nucleotide sequence ID" value="XM_007405510.1"/>
</dbReference>
<feature type="compositionally biased region" description="Basic and acidic residues" evidence="1">
    <location>
        <begin position="37"/>
        <end position="46"/>
    </location>
</feature>
<dbReference type="GeneID" id="18931671"/>
<accession>F4R9E3</accession>
<keyword evidence="3" id="KW-1185">Reference proteome</keyword>
<evidence type="ECO:0000313" key="2">
    <source>
        <dbReference type="EMBL" id="EGG10970.1"/>
    </source>
</evidence>
<dbReference type="KEGG" id="mlr:MELLADRAFT_70907"/>
<feature type="region of interest" description="Disordered" evidence="1">
    <location>
        <begin position="1"/>
        <end position="52"/>
    </location>
</feature>
<protein>
    <submittedName>
        <fullName evidence="2">Uncharacterized protein</fullName>
    </submittedName>
</protein>
<dbReference type="VEuPathDB" id="FungiDB:MELLADRAFT_70907"/>
<dbReference type="InParanoid" id="F4R9E3"/>
<evidence type="ECO:0000256" key="1">
    <source>
        <dbReference type="SAM" id="MobiDB-lite"/>
    </source>
</evidence>
<dbReference type="Proteomes" id="UP000001072">
    <property type="component" value="Unassembled WGS sequence"/>
</dbReference>
<dbReference type="EMBL" id="GL883093">
    <property type="protein sequence ID" value="EGG10970.1"/>
    <property type="molecule type" value="Genomic_DNA"/>
</dbReference>
<feature type="compositionally biased region" description="Polar residues" evidence="1">
    <location>
        <begin position="1"/>
        <end position="22"/>
    </location>
</feature>
<organism evidence="3">
    <name type="scientific">Melampsora larici-populina (strain 98AG31 / pathotype 3-4-7)</name>
    <name type="common">Poplar leaf rust fungus</name>
    <dbReference type="NCBI Taxonomy" id="747676"/>
    <lineage>
        <taxon>Eukaryota</taxon>
        <taxon>Fungi</taxon>
        <taxon>Dikarya</taxon>
        <taxon>Basidiomycota</taxon>
        <taxon>Pucciniomycotina</taxon>
        <taxon>Pucciniomycetes</taxon>
        <taxon>Pucciniales</taxon>
        <taxon>Melampsoraceae</taxon>
        <taxon>Melampsora</taxon>
    </lineage>
</organism>
<gene>
    <name evidence="2" type="ORF">MELLADRAFT_70907</name>
</gene>
<name>F4R9E3_MELLP</name>
<sequence length="97" mass="10389">MMTQTCIDQPESKSQMLSTQPGAISPMSLSLPVAPDGKQKDEEPPSKDGPVSRIVLRLRGGEGHHACAECCCFMCICCGLEELCCIGTLDECFGMCC</sequence>
<proteinExistence type="predicted"/>
<dbReference type="AlphaFoldDB" id="F4R9E3"/>
<reference evidence="3" key="1">
    <citation type="journal article" date="2011" name="Proc. Natl. Acad. Sci. U.S.A.">
        <title>Obligate biotrophy features unraveled by the genomic analysis of rust fungi.</title>
        <authorList>
            <person name="Duplessis S."/>
            <person name="Cuomo C.A."/>
            <person name="Lin Y.-C."/>
            <person name="Aerts A."/>
            <person name="Tisserant E."/>
            <person name="Veneault-Fourrey C."/>
            <person name="Joly D.L."/>
            <person name="Hacquard S."/>
            <person name="Amselem J."/>
            <person name="Cantarel B.L."/>
            <person name="Chiu R."/>
            <person name="Coutinho P.M."/>
            <person name="Feau N."/>
            <person name="Field M."/>
            <person name="Frey P."/>
            <person name="Gelhaye E."/>
            <person name="Goldberg J."/>
            <person name="Grabherr M.G."/>
            <person name="Kodira C.D."/>
            <person name="Kohler A."/>
            <person name="Kuees U."/>
            <person name="Lindquist E.A."/>
            <person name="Lucas S.M."/>
            <person name="Mago R."/>
            <person name="Mauceli E."/>
            <person name="Morin E."/>
            <person name="Murat C."/>
            <person name="Pangilinan J.L."/>
            <person name="Park R."/>
            <person name="Pearson M."/>
            <person name="Quesneville H."/>
            <person name="Rouhier N."/>
            <person name="Sakthikumar S."/>
            <person name="Salamov A.A."/>
            <person name="Schmutz J."/>
            <person name="Selles B."/>
            <person name="Shapiro H."/>
            <person name="Tanguay P."/>
            <person name="Tuskan G.A."/>
            <person name="Henrissat B."/>
            <person name="Van de Peer Y."/>
            <person name="Rouze P."/>
            <person name="Ellis J.G."/>
            <person name="Dodds P.N."/>
            <person name="Schein J.E."/>
            <person name="Zhong S."/>
            <person name="Hamelin R.C."/>
            <person name="Grigoriev I.V."/>
            <person name="Szabo L.J."/>
            <person name="Martin F."/>
        </authorList>
    </citation>
    <scope>NUCLEOTIDE SEQUENCE [LARGE SCALE GENOMIC DNA]</scope>
    <source>
        <strain evidence="3">98AG31 / pathotype 3-4-7</strain>
    </source>
</reference>
<evidence type="ECO:0000313" key="3">
    <source>
        <dbReference type="Proteomes" id="UP000001072"/>
    </source>
</evidence>
<dbReference type="OrthoDB" id="10502273at2759"/>
<dbReference type="HOGENOM" id="CLU_2347131_0_0_1"/>